<dbReference type="EMBL" id="VSWC01000055">
    <property type="protein sequence ID" value="KAA1098914.1"/>
    <property type="molecule type" value="Genomic_DNA"/>
</dbReference>
<proteinExistence type="inferred from homology"/>
<evidence type="ECO:0000313" key="10">
    <source>
        <dbReference type="EMBL" id="KAA1098914.1"/>
    </source>
</evidence>
<dbReference type="InterPro" id="IPR022698">
    <property type="entry name" value="OrsD"/>
</dbReference>
<evidence type="ECO:0000256" key="6">
    <source>
        <dbReference type="PROSITE-ProRule" id="PRU00042"/>
    </source>
</evidence>
<dbReference type="OrthoDB" id="2507468at2759"/>
<dbReference type="Pfam" id="PF00271">
    <property type="entry name" value="Helicase_C"/>
    <property type="match status" value="1"/>
</dbReference>
<sequence>MDDISTRRICNRDGCKITFSSKKQLKKHQRTVHQLQVSCKIYGAETRVTLARQEDQSFRCPTEGCEEEYNDPVRMQTHVKKCDPLRFQQSRVMPVPPSDYVHLVPTGDQVIEIPNYTNLAYNKYANILLCTRCHIGVSTNEVETHMWKAHQERVIEADVRRDFLAHGVTLPVASGKYPPARAGRHDVCEPVQGLLMYLGYFCQALHDGEVCAHTVRKEKSFTNHYGHVHKNASDHWKTKLERRYVQHLTVPKTRYFCVTYRPSSPVSVDVHSPHSDRLANSPSTSDLWAQLEQELSNLVVFGDAEVIDQSDPHASMVSNYLEVSGIKSHIESCTLALSCSREELFRTIDFPEETASWSRLVEDWLLDRMSALKLAHYGLRKEGLRESTDKEAPTVGLSPLQERQTGKRYSKAIAKLLVFTLNNSASPLASFWSKKQRSLLETLKEISRLKETTSPSAISTIYGLLDLAMFKFVCFSCSLAKRSRIQSALEQFVALSMIGEDGSFFSPLEMTHTIAAVQYGIRLGTMFHWVDLVESSTDLQDDDDPSNDLEITMMREHFSWISQDSRASPFMTIRDWIRLASTVIMNEQLPDQTHWADSEMTKLVVGSATITIFGIQKSLRIVITSLRTSFQNLLKGCNLPDFLPSELRDDSRNIKLHYNYLVASENQQMCRLKILRDWCLHGNTMGVLSRNWEEVMSNDVVDLEKLWYSPACWNWLEMADEILEMIYYMYHVGCGQPARGTEETCMLIRNLDSAPRNVYWRCGRIMLQTWYHKGQNITHRSKPRQVYLSGELSMQLHNYLAYVRPVQIVILRGLGKVETAKEMQDFLWVTSRRGRLETQDFTRILKKCMSFGGIDGLGIRAWRQASVSIVAAHLSKTIPTELLPNEESARQDLEEDMGVNNVMDLQRNHTSATANLLYGHSSGSGVIRDGETNFMKASEVWQRFWGPLQPVPDRLAAAEKARLALTIFTKNPDARFRTPFQHEWLTELFQRDLKDLLVVSKTGGGKSLSFMLPSLVFNYERTVLVQPLKALVTQTMNDLKNLASVKSQLYTPNVKLDPQAQIIVALSDHAAKFDFENQLRTMVPTRIIIDEAHSFLEDTYRNYLPGVVALGQLSSQIILMTGSLPPSQEADLLQGIFGRSRIYSKREITFRPELNINVRPTFAWDTELSDLSSPLIQKHLLKSEDRAMIFIEDRKVVSDVGSQLNAFIHHSGLTDEERHESAKDWLAKDRGVMVATSGFGAGINYAHVRLVIIYGVPNEKEANKVYQQIGRAGRDGKSATIEIIPGPLDFPIKDAVDQPGMDSFKESLVNPSNCAAKVFCRLEDEADRSCRNYPDSPQCSVCTRFAKNLGESVPYDLSVLSSSSIRHSLTPITNPGAHFF</sequence>
<reference evidence="10 11" key="1">
    <citation type="submission" date="2019-05" db="EMBL/GenBank/DDBJ databases">
        <title>Emergence of the Ug99 lineage of the wheat stem rust pathogen through somatic hybridization.</title>
        <authorList>
            <person name="Li F."/>
            <person name="Upadhyaya N.M."/>
            <person name="Sperschneider J."/>
            <person name="Matny O."/>
            <person name="Nguyen-Phuc H."/>
            <person name="Mago R."/>
            <person name="Raley C."/>
            <person name="Miller M.E."/>
            <person name="Silverstein K.A.T."/>
            <person name="Henningsen E."/>
            <person name="Hirsch C.D."/>
            <person name="Visser B."/>
            <person name="Pretorius Z.A."/>
            <person name="Steffenson B.J."/>
            <person name="Schwessinger B."/>
            <person name="Dodds P.N."/>
            <person name="Figueroa M."/>
        </authorList>
    </citation>
    <scope>NUCLEOTIDE SEQUENCE [LARGE SCALE GENOMIC DNA]</scope>
    <source>
        <strain evidence="10">21-0</strain>
    </source>
</reference>
<dbReference type="GO" id="GO:0003676">
    <property type="term" value="F:nucleic acid binding"/>
    <property type="evidence" value="ECO:0007669"/>
    <property type="project" value="InterPro"/>
</dbReference>
<dbReference type="InterPro" id="IPR013087">
    <property type="entry name" value="Znf_C2H2_type"/>
</dbReference>
<evidence type="ECO:0000256" key="3">
    <source>
        <dbReference type="ARBA" id="ARBA00022840"/>
    </source>
</evidence>
<dbReference type="InterPro" id="IPR014001">
    <property type="entry name" value="Helicase_ATP-bd"/>
</dbReference>
<dbReference type="Gene3D" id="3.40.50.300">
    <property type="entry name" value="P-loop containing nucleotide triphosphate hydrolases"/>
    <property type="match status" value="2"/>
</dbReference>
<keyword evidence="6" id="KW-0863">Zinc-finger</keyword>
<evidence type="ECO:0000256" key="2">
    <source>
        <dbReference type="ARBA" id="ARBA00022741"/>
    </source>
</evidence>
<dbReference type="EC" id="5.6.2.4" evidence="5"/>
<feature type="domain" description="C2H2-type" evidence="7">
    <location>
        <begin position="8"/>
        <end position="38"/>
    </location>
</feature>
<keyword evidence="2" id="KW-0547">Nucleotide-binding</keyword>
<comment type="caution">
    <text evidence="10">The sequence shown here is derived from an EMBL/GenBank/DDBJ whole genome shotgun (WGS) entry which is preliminary data.</text>
</comment>
<evidence type="ECO:0000259" key="7">
    <source>
        <dbReference type="PROSITE" id="PS50157"/>
    </source>
</evidence>
<evidence type="ECO:0000256" key="1">
    <source>
        <dbReference type="ARBA" id="ARBA00005446"/>
    </source>
</evidence>
<dbReference type="PROSITE" id="PS51192">
    <property type="entry name" value="HELICASE_ATP_BIND_1"/>
    <property type="match status" value="1"/>
</dbReference>
<dbReference type="PROSITE" id="PS00028">
    <property type="entry name" value="ZINC_FINGER_C2H2_1"/>
    <property type="match status" value="1"/>
</dbReference>
<organism evidence="10 11">
    <name type="scientific">Puccinia graminis f. sp. tritici</name>
    <dbReference type="NCBI Taxonomy" id="56615"/>
    <lineage>
        <taxon>Eukaryota</taxon>
        <taxon>Fungi</taxon>
        <taxon>Dikarya</taxon>
        <taxon>Basidiomycota</taxon>
        <taxon>Pucciniomycotina</taxon>
        <taxon>Pucciniomycetes</taxon>
        <taxon>Pucciniales</taxon>
        <taxon>Pucciniaceae</taxon>
        <taxon>Puccinia</taxon>
    </lineage>
</organism>
<evidence type="ECO:0000259" key="8">
    <source>
        <dbReference type="PROSITE" id="PS51192"/>
    </source>
</evidence>
<dbReference type="PANTHER" id="PTHR13710">
    <property type="entry name" value="DNA HELICASE RECQ FAMILY MEMBER"/>
    <property type="match status" value="1"/>
</dbReference>
<evidence type="ECO:0000313" key="11">
    <source>
        <dbReference type="Proteomes" id="UP000324748"/>
    </source>
</evidence>
<dbReference type="SMART" id="SM00355">
    <property type="entry name" value="ZnF_C2H2"/>
    <property type="match status" value="2"/>
</dbReference>
<dbReference type="GO" id="GO:0005524">
    <property type="term" value="F:ATP binding"/>
    <property type="evidence" value="ECO:0007669"/>
    <property type="project" value="UniProtKB-KW"/>
</dbReference>
<accession>A0A5B0PE41</accession>
<dbReference type="GO" id="GO:0005634">
    <property type="term" value="C:nucleus"/>
    <property type="evidence" value="ECO:0007669"/>
    <property type="project" value="TreeGrafter"/>
</dbReference>
<dbReference type="GO" id="GO:0005694">
    <property type="term" value="C:chromosome"/>
    <property type="evidence" value="ECO:0007669"/>
    <property type="project" value="TreeGrafter"/>
</dbReference>
<name>A0A5B0PE41_PUCGR</name>
<dbReference type="SMART" id="SM00490">
    <property type="entry name" value="HELICc"/>
    <property type="match status" value="1"/>
</dbReference>
<keyword evidence="6" id="KW-0479">Metal-binding</keyword>
<keyword evidence="11" id="KW-1185">Reference proteome</keyword>
<dbReference type="GO" id="GO:0008270">
    <property type="term" value="F:zinc ion binding"/>
    <property type="evidence" value="ECO:0007669"/>
    <property type="project" value="UniProtKB-KW"/>
</dbReference>
<comment type="catalytic activity">
    <reaction evidence="4">
        <text>Couples ATP hydrolysis with the unwinding of duplex DNA by translocating in the 3'-5' direction.</text>
        <dbReference type="EC" id="5.6.2.4"/>
    </reaction>
</comment>
<dbReference type="SUPFAM" id="SSF52540">
    <property type="entry name" value="P-loop containing nucleoside triphosphate hydrolases"/>
    <property type="match status" value="1"/>
</dbReference>
<feature type="domain" description="Helicase C-terminal" evidence="9">
    <location>
        <begin position="1175"/>
        <end position="1312"/>
    </location>
</feature>
<dbReference type="InterPro" id="IPR001650">
    <property type="entry name" value="Helicase_C-like"/>
</dbReference>
<dbReference type="PANTHER" id="PTHR13710:SF145">
    <property type="entry name" value="ATP-DEPENDENT DNA HELICASE"/>
    <property type="match status" value="1"/>
</dbReference>
<dbReference type="PROSITE" id="PS50157">
    <property type="entry name" value="ZINC_FINGER_C2H2_2"/>
    <property type="match status" value="1"/>
</dbReference>
<dbReference type="SMART" id="SM00487">
    <property type="entry name" value="DEXDc"/>
    <property type="match status" value="1"/>
</dbReference>
<evidence type="ECO:0000256" key="4">
    <source>
        <dbReference type="ARBA" id="ARBA00034617"/>
    </source>
</evidence>
<dbReference type="InterPro" id="IPR011545">
    <property type="entry name" value="DEAD/DEAH_box_helicase_dom"/>
</dbReference>
<gene>
    <name evidence="10" type="ORF">PGT21_001018</name>
</gene>
<evidence type="ECO:0000256" key="5">
    <source>
        <dbReference type="ARBA" id="ARBA00034808"/>
    </source>
</evidence>
<keyword evidence="3" id="KW-0067">ATP-binding</keyword>
<dbReference type="InterPro" id="IPR027417">
    <property type="entry name" value="P-loop_NTPase"/>
</dbReference>
<dbReference type="Proteomes" id="UP000324748">
    <property type="component" value="Unassembled WGS sequence"/>
</dbReference>
<dbReference type="PROSITE" id="PS51194">
    <property type="entry name" value="HELICASE_CTER"/>
    <property type="match status" value="1"/>
</dbReference>
<dbReference type="Pfam" id="PF00270">
    <property type="entry name" value="DEAD"/>
    <property type="match status" value="1"/>
</dbReference>
<evidence type="ECO:0000259" key="9">
    <source>
        <dbReference type="PROSITE" id="PS51194"/>
    </source>
</evidence>
<keyword evidence="6" id="KW-0862">Zinc</keyword>
<comment type="similarity">
    <text evidence="1">Belongs to the helicase family. RecQ subfamily.</text>
</comment>
<dbReference type="GO" id="GO:0043138">
    <property type="term" value="F:3'-5' DNA helicase activity"/>
    <property type="evidence" value="ECO:0007669"/>
    <property type="project" value="UniProtKB-EC"/>
</dbReference>
<feature type="domain" description="Helicase ATP-binding" evidence="8">
    <location>
        <begin position="987"/>
        <end position="1142"/>
    </location>
</feature>
<dbReference type="Pfam" id="PF12013">
    <property type="entry name" value="OrsD"/>
    <property type="match status" value="1"/>
</dbReference>
<protein>
    <recommendedName>
        <fullName evidence="5">DNA 3'-5' helicase</fullName>
        <ecNumber evidence="5">5.6.2.4</ecNumber>
    </recommendedName>
</protein>